<name>A0A072NP42_SCHAZ</name>
<proteinExistence type="predicted"/>
<evidence type="ECO:0000313" key="2">
    <source>
        <dbReference type="Proteomes" id="UP000027936"/>
    </source>
</evidence>
<dbReference type="RefSeq" id="WP_035195146.1">
    <property type="nucleotide sequence ID" value="NZ_JJRY01000006.1"/>
</dbReference>
<gene>
    <name evidence="1" type="ORF">M670_01864</name>
</gene>
<sequence>MSKFPARYTQLPNFEHEYAAIINRLNEGMYKTEVEDIIGTIKGSVIKNKYKHRTHLENLGLFKTNDSGFVIFSDVLKDIKFKKISLKKGLFILVKNNSELENIFKIIYNTGFFDKRINKKKLALILYKEYFSETAPATIERYLNQLISLFEIIGTEYLSMEVFQKDNIVSLETLNEFLQQLERFYIENVGEYGEVLALEKICMYFKNKFDITEDRVIEFLGQVFLDEGLKYKYTFVMLPVWSTESSAISIQGTLFTHLIIEFE</sequence>
<dbReference type="Proteomes" id="UP000027936">
    <property type="component" value="Unassembled WGS sequence"/>
</dbReference>
<dbReference type="PATRIC" id="fig|1348973.3.peg.1811"/>
<evidence type="ECO:0000313" key="1">
    <source>
        <dbReference type="EMBL" id="KEF38653.1"/>
    </source>
</evidence>
<comment type="caution">
    <text evidence="1">The sequence shown here is derived from an EMBL/GenBank/DDBJ whole genome shotgun (WGS) entry which is preliminary data.</text>
</comment>
<reference evidence="1 2" key="1">
    <citation type="submission" date="2014-04" db="EMBL/GenBank/DDBJ databases">
        <title>Draft genome sequence of Bacillus azotoformans MEV2011, a (co-) denitrifying strain unable to grow in the presence of oxygen.</title>
        <authorList>
            <person name="Nielsen M."/>
            <person name="Schreiber L."/>
            <person name="Finster K."/>
            <person name="Schramm A."/>
        </authorList>
    </citation>
    <scope>NUCLEOTIDE SEQUENCE [LARGE SCALE GENOMIC DNA]</scope>
    <source>
        <strain evidence="1 2">MEV2011</strain>
    </source>
</reference>
<organism evidence="1 2">
    <name type="scientific">Schinkia azotoformans MEV2011</name>
    <dbReference type="NCBI Taxonomy" id="1348973"/>
    <lineage>
        <taxon>Bacteria</taxon>
        <taxon>Bacillati</taxon>
        <taxon>Bacillota</taxon>
        <taxon>Bacilli</taxon>
        <taxon>Bacillales</taxon>
        <taxon>Bacillaceae</taxon>
        <taxon>Calidifontibacillus/Schinkia group</taxon>
        <taxon>Schinkia</taxon>
    </lineage>
</organism>
<accession>A0A072NP42</accession>
<dbReference type="AlphaFoldDB" id="A0A072NP42"/>
<protein>
    <submittedName>
        <fullName evidence="1">Uncharacterized protein</fullName>
    </submittedName>
</protein>
<dbReference type="EMBL" id="JJRY01000006">
    <property type="protein sequence ID" value="KEF38653.1"/>
    <property type="molecule type" value="Genomic_DNA"/>
</dbReference>